<evidence type="ECO:0000256" key="1">
    <source>
        <dbReference type="SAM" id="MobiDB-lite"/>
    </source>
</evidence>
<organism evidence="2 3">
    <name type="scientific">Trichonephila clavipes</name>
    <name type="common">Golden silk orbweaver</name>
    <name type="synonym">Nephila clavipes</name>
    <dbReference type="NCBI Taxonomy" id="2585209"/>
    <lineage>
        <taxon>Eukaryota</taxon>
        <taxon>Metazoa</taxon>
        <taxon>Ecdysozoa</taxon>
        <taxon>Arthropoda</taxon>
        <taxon>Chelicerata</taxon>
        <taxon>Arachnida</taxon>
        <taxon>Araneae</taxon>
        <taxon>Araneomorphae</taxon>
        <taxon>Entelegynae</taxon>
        <taxon>Araneoidea</taxon>
        <taxon>Nephilidae</taxon>
        <taxon>Trichonephila</taxon>
    </lineage>
</organism>
<evidence type="ECO:0000313" key="2">
    <source>
        <dbReference type="EMBL" id="GFX97298.1"/>
    </source>
</evidence>
<sequence length="100" mass="11189">MDLAILKHGQVTRTTPELAPPLLTTTRTGGCLSSRQEKKVSEDKCPGRYLIWHLILQTSTLRQKETFVSHPLECASSHLRVGSLVQLDIQPVPDCHMKQS</sequence>
<accession>A0A8X6RLW8</accession>
<gene>
    <name evidence="2" type="ORF">TNCV_1076691</name>
</gene>
<reference evidence="2" key="1">
    <citation type="submission" date="2020-08" db="EMBL/GenBank/DDBJ databases">
        <title>Multicomponent nature underlies the extraordinary mechanical properties of spider dragline silk.</title>
        <authorList>
            <person name="Kono N."/>
            <person name="Nakamura H."/>
            <person name="Mori M."/>
            <person name="Yoshida Y."/>
            <person name="Ohtoshi R."/>
            <person name="Malay A.D."/>
            <person name="Moran D.A.P."/>
            <person name="Tomita M."/>
            <person name="Numata K."/>
            <person name="Arakawa K."/>
        </authorList>
    </citation>
    <scope>NUCLEOTIDE SEQUENCE</scope>
</reference>
<proteinExistence type="predicted"/>
<feature type="region of interest" description="Disordered" evidence="1">
    <location>
        <begin position="16"/>
        <end position="39"/>
    </location>
</feature>
<dbReference type="Proteomes" id="UP000887159">
    <property type="component" value="Unassembled WGS sequence"/>
</dbReference>
<dbReference type="EMBL" id="BMAU01021197">
    <property type="protein sequence ID" value="GFX97298.1"/>
    <property type="molecule type" value="Genomic_DNA"/>
</dbReference>
<evidence type="ECO:0000313" key="3">
    <source>
        <dbReference type="Proteomes" id="UP000887159"/>
    </source>
</evidence>
<comment type="caution">
    <text evidence="2">The sequence shown here is derived from an EMBL/GenBank/DDBJ whole genome shotgun (WGS) entry which is preliminary data.</text>
</comment>
<dbReference type="AlphaFoldDB" id="A0A8X6RLW8"/>
<name>A0A8X6RLW8_TRICX</name>
<keyword evidence="3" id="KW-1185">Reference proteome</keyword>
<feature type="compositionally biased region" description="Low complexity" evidence="1">
    <location>
        <begin position="16"/>
        <end position="28"/>
    </location>
</feature>
<protein>
    <submittedName>
        <fullName evidence="2">Uncharacterized protein</fullName>
    </submittedName>
</protein>